<dbReference type="InterPro" id="IPR027278">
    <property type="entry name" value="ACCD_DCysDesulf"/>
</dbReference>
<dbReference type="PIRSF" id="PIRSF006278">
    <property type="entry name" value="ACCD_DCysDesulf"/>
    <property type="match status" value="1"/>
</dbReference>
<reference evidence="7 8" key="1">
    <citation type="submission" date="2019-06" db="EMBL/GenBank/DDBJ databases">
        <title>Sorghum-associated microbial communities from plants grown in Nebraska, USA.</title>
        <authorList>
            <person name="Schachtman D."/>
        </authorList>
    </citation>
    <scope>NUCLEOTIDE SEQUENCE [LARGE SCALE GENOMIC DNA]</scope>
    <source>
        <strain evidence="7 8">1209</strain>
    </source>
</reference>
<evidence type="ECO:0000256" key="5">
    <source>
        <dbReference type="PIRSR" id="PIRSR006278-2"/>
    </source>
</evidence>
<evidence type="ECO:0000256" key="4">
    <source>
        <dbReference type="PIRSR" id="PIRSR006278-1"/>
    </source>
</evidence>
<gene>
    <name evidence="7" type="ORF">FHW36_107117</name>
</gene>
<comment type="cofactor">
    <cofactor evidence="1">
        <name>pyridoxal 5'-phosphate</name>
        <dbReference type="ChEBI" id="CHEBI:597326"/>
    </cofactor>
</comment>
<dbReference type="SUPFAM" id="SSF53686">
    <property type="entry name" value="Tryptophan synthase beta subunit-like PLP-dependent enzymes"/>
    <property type="match status" value="1"/>
</dbReference>
<comment type="similarity">
    <text evidence="2">Belongs to the ACC deaminase/D-cysteine desulfhydrase family.</text>
</comment>
<protein>
    <submittedName>
        <fullName evidence="7">1-aminocyclopropane-1-carboxylate deaminase</fullName>
    </submittedName>
</protein>
<dbReference type="RefSeq" id="WP_145672073.1">
    <property type="nucleotide sequence ID" value="NZ_VIWO01000007.1"/>
</dbReference>
<organism evidence="7 8">
    <name type="scientific">Chitinophaga polysaccharea</name>
    <dbReference type="NCBI Taxonomy" id="1293035"/>
    <lineage>
        <taxon>Bacteria</taxon>
        <taxon>Pseudomonadati</taxon>
        <taxon>Bacteroidota</taxon>
        <taxon>Chitinophagia</taxon>
        <taxon>Chitinophagales</taxon>
        <taxon>Chitinophagaceae</taxon>
        <taxon>Chitinophaga</taxon>
    </lineage>
</organism>
<dbReference type="InterPro" id="IPR036052">
    <property type="entry name" value="TrpB-like_PALP_sf"/>
</dbReference>
<feature type="modified residue" description="N6-(pyridoxal phosphate)lysine" evidence="5">
    <location>
        <position position="39"/>
    </location>
</feature>
<evidence type="ECO:0000313" key="7">
    <source>
        <dbReference type="EMBL" id="TWF37191.1"/>
    </source>
</evidence>
<dbReference type="Proteomes" id="UP000320811">
    <property type="component" value="Unassembled WGS sequence"/>
</dbReference>
<dbReference type="Pfam" id="PF00291">
    <property type="entry name" value="PALP"/>
    <property type="match status" value="1"/>
</dbReference>
<evidence type="ECO:0000256" key="3">
    <source>
        <dbReference type="ARBA" id="ARBA00022898"/>
    </source>
</evidence>
<accession>A0A561PGE7</accession>
<dbReference type="OrthoDB" id="9801249at2"/>
<evidence type="ECO:0000313" key="8">
    <source>
        <dbReference type="Proteomes" id="UP000320811"/>
    </source>
</evidence>
<name>A0A561PGE7_9BACT</name>
<keyword evidence="3 5" id="KW-0663">Pyridoxal phosphate</keyword>
<evidence type="ECO:0000256" key="2">
    <source>
        <dbReference type="ARBA" id="ARBA00008639"/>
    </source>
</evidence>
<evidence type="ECO:0000256" key="1">
    <source>
        <dbReference type="ARBA" id="ARBA00001933"/>
    </source>
</evidence>
<feature type="domain" description="Tryptophan synthase beta chain-like PALP" evidence="6">
    <location>
        <begin position="25"/>
        <end position="282"/>
    </location>
</feature>
<sequence length="297" mass="32042">MLHYSNITLTSIHTAWLPEHISAAMLRLDQLHPEISGNKWFKLKHNIQAALADHCAGILTFGGAYSNHIAATAVACKEAGITCIGIIRGEEHHASGNHTLQTATANGMELIFVSREDYRNGTALDTYASLFPDYHLVPEGGHNPLGAKGCEEILSILPTTHYTHILCAVGTGTTLAGLINSASLQQQVVGIPVLKGAQYLESEVNDLLKPGPCPVWTLLHDFHEGGYARKSPALIDFINSFYQEAGIPTDIIYTGKLVKAFQQLALQGYFPDNSQVLLVHTGGLQGNLSLPPGVLTF</sequence>
<evidence type="ECO:0000259" key="6">
    <source>
        <dbReference type="Pfam" id="PF00291"/>
    </source>
</evidence>
<dbReference type="PANTHER" id="PTHR43780:SF2">
    <property type="entry name" value="1-AMINOCYCLOPROPANE-1-CARBOXYLATE DEAMINASE-RELATED"/>
    <property type="match status" value="1"/>
</dbReference>
<feature type="active site" description="Nucleophile" evidence="4">
    <location>
        <position position="66"/>
    </location>
</feature>
<proteinExistence type="inferred from homology"/>
<keyword evidence="8" id="KW-1185">Reference proteome</keyword>
<dbReference type="InterPro" id="IPR001926">
    <property type="entry name" value="TrpB-like_PALP"/>
</dbReference>
<dbReference type="Gene3D" id="3.40.50.1100">
    <property type="match status" value="2"/>
</dbReference>
<dbReference type="GO" id="GO:0019148">
    <property type="term" value="F:D-cysteine desulfhydrase activity"/>
    <property type="evidence" value="ECO:0007669"/>
    <property type="project" value="TreeGrafter"/>
</dbReference>
<dbReference type="EMBL" id="VIWO01000007">
    <property type="protein sequence ID" value="TWF37191.1"/>
    <property type="molecule type" value="Genomic_DNA"/>
</dbReference>
<dbReference type="AlphaFoldDB" id="A0A561PGE7"/>
<dbReference type="PANTHER" id="PTHR43780">
    <property type="entry name" value="1-AMINOCYCLOPROPANE-1-CARBOXYLATE DEAMINASE-RELATED"/>
    <property type="match status" value="1"/>
</dbReference>
<comment type="caution">
    <text evidence="7">The sequence shown here is derived from an EMBL/GenBank/DDBJ whole genome shotgun (WGS) entry which is preliminary data.</text>
</comment>